<proteinExistence type="predicted"/>
<reference evidence="2 3" key="1">
    <citation type="submission" date="2016-10" db="EMBL/GenBank/DDBJ databases">
        <authorList>
            <person name="de Groot N.N."/>
        </authorList>
    </citation>
    <scope>NUCLEOTIDE SEQUENCE [LARGE SCALE GENOMIC DNA]</scope>
    <source>
        <strain evidence="2 3">47C3B</strain>
    </source>
</reference>
<evidence type="ECO:0000313" key="2">
    <source>
        <dbReference type="EMBL" id="SDE76231.1"/>
    </source>
</evidence>
<dbReference type="STRING" id="1391627.SAMN05216464_10993"/>
<accession>A0A1G7FJX9</accession>
<dbReference type="Proteomes" id="UP000199072">
    <property type="component" value="Unassembled WGS sequence"/>
</dbReference>
<feature type="transmembrane region" description="Helical" evidence="1">
    <location>
        <begin position="21"/>
        <end position="40"/>
    </location>
</feature>
<evidence type="ECO:0000256" key="1">
    <source>
        <dbReference type="SAM" id="Phobius"/>
    </source>
</evidence>
<keyword evidence="1" id="KW-1133">Transmembrane helix</keyword>
<keyword evidence="1" id="KW-0812">Transmembrane</keyword>
<dbReference type="AlphaFoldDB" id="A0A1G7FJX9"/>
<protein>
    <submittedName>
        <fullName evidence="2">Uncharacterized protein</fullName>
    </submittedName>
</protein>
<name>A0A1G7FJX9_9SPHI</name>
<sequence>MHHLHSVYNTVNDSPRSTLQLVIRCVVFLLAISFCIMMYLRKGRNAVVTLRGGGKVNPFLFALVPITIFFLMFLSTDILEINVYRHDKALLNSNSKELKILEGTVKNYYPESKEGHGEEFTVQDTLFHYSHFEEGRSGYHQTFLYGGVIRQNLYVRITYYYDGDRNAILKLETE</sequence>
<keyword evidence="1" id="KW-0472">Membrane</keyword>
<evidence type="ECO:0000313" key="3">
    <source>
        <dbReference type="Proteomes" id="UP000199072"/>
    </source>
</evidence>
<dbReference type="EMBL" id="FNAI01000009">
    <property type="protein sequence ID" value="SDE76231.1"/>
    <property type="molecule type" value="Genomic_DNA"/>
</dbReference>
<feature type="transmembrane region" description="Helical" evidence="1">
    <location>
        <begin position="60"/>
        <end position="79"/>
    </location>
</feature>
<gene>
    <name evidence="2" type="ORF">SAMN05216464_10993</name>
</gene>
<keyword evidence="3" id="KW-1185">Reference proteome</keyword>
<organism evidence="2 3">
    <name type="scientific">Mucilaginibacter pineti</name>
    <dbReference type="NCBI Taxonomy" id="1391627"/>
    <lineage>
        <taxon>Bacteria</taxon>
        <taxon>Pseudomonadati</taxon>
        <taxon>Bacteroidota</taxon>
        <taxon>Sphingobacteriia</taxon>
        <taxon>Sphingobacteriales</taxon>
        <taxon>Sphingobacteriaceae</taxon>
        <taxon>Mucilaginibacter</taxon>
    </lineage>
</organism>